<dbReference type="PIRSF" id="PIRSF000332">
    <property type="entry name" value="FMO"/>
    <property type="match status" value="1"/>
</dbReference>
<protein>
    <recommendedName>
        <fullName evidence="7">FAD dependent oxidoreductase domain-containing protein</fullName>
    </recommendedName>
</protein>
<dbReference type="InterPro" id="IPR036188">
    <property type="entry name" value="FAD/NAD-bd_sf"/>
</dbReference>
<dbReference type="InterPro" id="IPR050346">
    <property type="entry name" value="FMO-like"/>
</dbReference>
<feature type="domain" description="FAD dependent oxidoreductase" evidence="7">
    <location>
        <begin position="17"/>
        <end position="51"/>
    </location>
</feature>
<dbReference type="Pfam" id="PF00743">
    <property type="entry name" value="FMO-like"/>
    <property type="match status" value="2"/>
</dbReference>
<keyword evidence="9" id="KW-1185">Reference proteome</keyword>
<comment type="caution">
    <text evidence="8">The sequence shown here is derived from an EMBL/GenBank/DDBJ whole genome shotgun (WGS) entry which is preliminary data.</text>
</comment>
<dbReference type="SUPFAM" id="SSF51905">
    <property type="entry name" value="FAD/NAD(P)-binding domain"/>
    <property type="match status" value="2"/>
</dbReference>
<reference evidence="8 9" key="1">
    <citation type="submission" date="2023-01" db="EMBL/GenBank/DDBJ databases">
        <title>Analysis of 21 Apiospora genomes using comparative genomics revels a genus with tremendous synthesis potential of carbohydrate active enzymes and secondary metabolites.</title>
        <authorList>
            <person name="Sorensen T."/>
        </authorList>
    </citation>
    <scope>NUCLEOTIDE SEQUENCE [LARGE SCALE GENOMIC DNA]</scope>
    <source>
        <strain evidence="8 9">CBS 20057</strain>
    </source>
</reference>
<sequence>MGSVTQEAQLLRDIKSVAVIGAGISGVASAAHLLRYGLDVTVFERSSIAGGVWHFDPRTAQEPPYPNEHPPAPSEVEPSGSLKGSEASPEASFDEVSIVHAPPGPCYAGLRNNVPTSLMRSTLLDWPEGSEDFVSQDHLEKYIQRLAEHTGAQDKTLYDTSVESVHKAPGSPQWTLHSRTLVWLETGKENDFKFLDRTWQFDAVVVASGHYHEPRVPDIPGLQDLKRRFPDRVMHSKRYRTPGIFRDQNVFIIGAGVSSLDIARESEATAKHIYQSSRGGKFDLPASLLPASAQRVAGIHSFVAHEGISSGAAALPDDSPIPFEVVLDDGTRLRDVDRVVLGTGYLSSYPFLGPRLQAPDVPLEEAGGETVITADGGVTHNLHKDVFYMPDPTLAFVGVPYHISTFSLFDFQAEVVARVLSGRAALPTEAGMRRGYERRRAKMYVENSTKEFHSLWGRETEYIDELLGWVNRDAALLGYEGMKGVDDRWRRKRVEFAEKMKEIRRWPPIAADGEDAGDGSKDEGLAVKPAEVVRTSVGLASA</sequence>
<accession>A0ABR1SB73</accession>
<evidence type="ECO:0000256" key="4">
    <source>
        <dbReference type="ARBA" id="ARBA00022857"/>
    </source>
</evidence>
<dbReference type="InterPro" id="IPR000960">
    <property type="entry name" value="Flavin_mOase"/>
</dbReference>
<dbReference type="PANTHER" id="PTHR23023">
    <property type="entry name" value="DIMETHYLANILINE MONOOXYGENASE"/>
    <property type="match status" value="1"/>
</dbReference>
<evidence type="ECO:0000256" key="5">
    <source>
        <dbReference type="ARBA" id="ARBA00023002"/>
    </source>
</evidence>
<feature type="compositionally biased region" description="Pro residues" evidence="6">
    <location>
        <begin position="63"/>
        <end position="73"/>
    </location>
</feature>
<dbReference type="InterPro" id="IPR020946">
    <property type="entry name" value="Flavin_mOase-like"/>
</dbReference>
<dbReference type="Pfam" id="PF01266">
    <property type="entry name" value="DAO"/>
    <property type="match status" value="1"/>
</dbReference>
<organism evidence="8 9">
    <name type="scientific">Apiospora marii</name>
    <dbReference type="NCBI Taxonomy" id="335849"/>
    <lineage>
        <taxon>Eukaryota</taxon>
        <taxon>Fungi</taxon>
        <taxon>Dikarya</taxon>
        <taxon>Ascomycota</taxon>
        <taxon>Pezizomycotina</taxon>
        <taxon>Sordariomycetes</taxon>
        <taxon>Xylariomycetidae</taxon>
        <taxon>Amphisphaeriales</taxon>
        <taxon>Apiosporaceae</taxon>
        <taxon>Apiospora</taxon>
    </lineage>
</organism>
<evidence type="ECO:0000313" key="8">
    <source>
        <dbReference type="EMBL" id="KAK8029078.1"/>
    </source>
</evidence>
<evidence type="ECO:0000256" key="3">
    <source>
        <dbReference type="ARBA" id="ARBA00022827"/>
    </source>
</evidence>
<comment type="similarity">
    <text evidence="1">Belongs to the FMO family.</text>
</comment>
<evidence type="ECO:0000259" key="7">
    <source>
        <dbReference type="Pfam" id="PF01266"/>
    </source>
</evidence>
<dbReference type="EMBL" id="JAQQWI010000007">
    <property type="protein sequence ID" value="KAK8029078.1"/>
    <property type="molecule type" value="Genomic_DNA"/>
</dbReference>
<keyword evidence="3" id="KW-0274">FAD</keyword>
<gene>
    <name evidence="8" type="ORF">PG991_006134</name>
</gene>
<evidence type="ECO:0000256" key="2">
    <source>
        <dbReference type="ARBA" id="ARBA00022630"/>
    </source>
</evidence>
<feature type="region of interest" description="Disordered" evidence="6">
    <location>
        <begin position="59"/>
        <end position="93"/>
    </location>
</feature>
<dbReference type="Proteomes" id="UP001396898">
    <property type="component" value="Unassembled WGS sequence"/>
</dbReference>
<keyword evidence="4" id="KW-0521">NADP</keyword>
<dbReference type="Gene3D" id="3.50.50.60">
    <property type="entry name" value="FAD/NAD(P)-binding domain"/>
    <property type="match status" value="2"/>
</dbReference>
<proteinExistence type="inferred from homology"/>
<keyword evidence="2" id="KW-0285">Flavoprotein</keyword>
<name>A0ABR1SB73_9PEZI</name>
<evidence type="ECO:0000256" key="1">
    <source>
        <dbReference type="ARBA" id="ARBA00009183"/>
    </source>
</evidence>
<keyword evidence="5" id="KW-0560">Oxidoreductase</keyword>
<dbReference type="InterPro" id="IPR006076">
    <property type="entry name" value="FAD-dep_OxRdtase"/>
</dbReference>
<evidence type="ECO:0000313" key="9">
    <source>
        <dbReference type="Proteomes" id="UP001396898"/>
    </source>
</evidence>
<evidence type="ECO:0000256" key="6">
    <source>
        <dbReference type="SAM" id="MobiDB-lite"/>
    </source>
</evidence>
<dbReference type="PRINTS" id="PR00419">
    <property type="entry name" value="ADXRDTASE"/>
</dbReference>
<feature type="region of interest" description="Disordered" evidence="6">
    <location>
        <begin position="508"/>
        <end position="527"/>
    </location>
</feature>